<dbReference type="InterPro" id="IPR048350">
    <property type="entry name" value="S-Me-THD-like_C"/>
</dbReference>
<evidence type="ECO:0000313" key="3">
    <source>
        <dbReference type="EMBL" id="ROQ00021.1"/>
    </source>
</evidence>
<evidence type="ECO:0000313" key="4">
    <source>
        <dbReference type="Proteomes" id="UP000278222"/>
    </source>
</evidence>
<dbReference type="EMBL" id="RJKX01000013">
    <property type="protein sequence ID" value="ROQ00021.1"/>
    <property type="molecule type" value="Genomic_DNA"/>
</dbReference>
<dbReference type="AlphaFoldDB" id="A0A3N1M8J9"/>
<name>A0A3N1M8J9_9PROT</name>
<evidence type="ECO:0000259" key="1">
    <source>
        <dbReference type="Pfam" id="PF06032"/>
    </source>
</evidence>
<gene>
    <name evidence="3" type="ORF">EDC65_1816</name>
</gene>
<keyword evidence="4" id="KW-1185">Reference proteome</keyword>
<dbReference type="Gene3D" id="3.40.1610.10">
    <property type="entry name" value="CV3147-like domain"/>
    <property type="match status" value="1"/>
</dbReference>
<dbReference type="OrthoDB" id="7441206at2"/>
<feature type="domain" description="S-Me-THD-like C-terminal" evidence="2">
    <location>
        <begin position="171"/>
        <end position="358"/>
    </location>
</feature>
<comment type="caution">
    <text evidence="3">The sequence shown here is derived from an EMBL/GenBank/DDBJ whole genome shotgun (WGS) entry which is preliminary data.</text>
</comment>
<reference evidence="3 4" key="1">
    <citation type="submission" date="2018-11" db="EMBL/GenBank/DDBJ databases">
        <title>Genomic Encyclopedia of Type Strains, Phase IV (KMG-IV): sequencing the most valuable type-strain genomes for metagenomic binning, comparative biology and taxonomic classification.</title>
        <authorList>
            <person name="Goeker M."/>
        </authorList>
    </citation>
    <scope>NUCLEOTIDE SEQUENCE [LARGE SCALE GENOMIC DNA]</scope>
    <source>
        <strain evidence="3 4">DSM 5900</strain>
    </source>
</reference>
<organism evidence="3 4">
    <name type="scientific">Stella humosa</name>
    <dbReference type="NCBI Taxonomy" id="94"/>
    <lineage>
        <taxon>Bacteria</taxon>
        <taxon>Pseudomonadati</taxon>
        <taxon>Pseudomonadota</taxon>
        <taxon>Alphaproteobacteria</taxon>
        <taxon>Rhodospirillales</taxon>
        <taxon>Stellaceae</taxon>
        <taxon>Stella</taxon>
    </lineage>
</organism>
<dbReference type="InterPro" id="IPR010318">
    <property type="entry name" value="S-Me-THD_N"/>
</dbReference>
<dbReference type="InterPro" id="IPR024071">
    <property type="entry name" value="S-Me-THD_C_sf"/>
</dbReference>
<sequence>MHRPPFDLRERDLEDFATGAWILGTGGGGDPYFSMLEAKQHLAAGRRATVIDPLSLPDDALVACVGQMGAPLAKQEKLCDGDVIASTIPMMEEYLGRRFDAVMLWEVGGSNGFQAILAGLLLGLPIVDCDAMGRAFPQADMTTFAICDLPAYPWTMVDIRRNRILFTEAEDWSWMERMTRRACTVFGASAATCKAPRTGAEVKRATCLHTLSRGLSIGRTVRAAREAHADPIAAVVAAEGGMVLFRGKITDVMRRATEGWLRGRIAIEGLDADLGQTMAIDFQNEFSVAWRGDQVAATVPDLITLVDSASGDAIGTETVRYGQRVTVIALPAPAILTTPKGLKHVGPRAFGFDLDFHSVFAERPA</sequence>
<evidence type="ECO:0008006" key="5">
    <source>
        <dbReference type="Google" id="ProtNLM"/>
    </source>
</evidence>
<evidence type="ECO:0000259" key="2">
    <source>
        <dbReference type="Pfam" id="PF20906"/>
    </source>
</evidence>
<dbReference type="Pfam" id="PF20906">
    <property type="entry name" value="S-Me-THD_C"/>
    <property type="match status" value="1"/>
</dbReference>
<dbReference type="RefSeq" id="WP_123689345.1">
    <property type="nucleotide sequence ID" value="NZ_AP019700.1"/>
</dbReference>
<dbReference type="Gene3D" id="2.40.390.10">
    <property type="entry name" value="CV3147-like"/>
    <property type="match status" value="1"/>
</dbReference>
<dbReference type="Proteomes" id="UP000278222">
    <property type="component" value="Unassembled WGS sequence"/>
</dbReference>
<proteinExistence type="predicted"/>
<dbReference type="InterPro" id="IPR027479">
    <property type="entry name" value="S-Me-THD_N_sf"/>
</dbReference>
<feature type="domain" description="S-Me-THD N-terminal" evidence="1">
    <location>
        <begin position="12"/>
        <end position="167"/>
    </location>
</feature>
<dbReference type="Pfam" id="PF06032">
    <property type="entry name" value="S-Me-THD_N"/>
    <property type="match status" value="1"/>
</dbReference>
<protein>
    <recommendedName>
        <fullName evidence="5">DUF917 domain-containing protein</fullName>
    </recommendedName>
</protein>
<accession>A0A3N1M8J9</accession>
<dbReference type="SUPFAM" id="SSF160991">
    <property type="entry name" value="CV3147-like"/>
    <property type="match status" value="1"/>
</dbReference>